<dbReference type="GO" id="GO:0005813">
    <property type="term" value="C:centrosome"/>
    <property type="evidence" value="ECO:0007669"/>
    <property type="project" value="UniProtKB-SubCell"/>
</dbReference>
<dbReference type="GO" id="GO:0060090">
    <property type="term" value="F:molecular adaptor activity"/>
    <property type="evidence" value="ECO:0007669"/>
    <property type="project" value="InterPro"/>
</dbReference>
<dbReference type="InterPro" id="IPR028745">
    <property type="entry name" value="AKAP9/Pericentrin"/>
</dbReference>
<dbReference type="Ensembl" id="ENSLLET00000033042.1">
    <property type="protein sequence ID" value="ENSLLEP00000031828.1"/>
    <property type="gene ID" value="ENSLLEG00000019716.1"/>
</dbReference>
<keyword evidence="10" id="KW-1185">Reference proteome</keyword>
<evidence type="ECO:0000313" key="9">
    <source>
        <dbReference type="Ensembl" id="ENSLLEP00000031828.1"/>
    </source>
</evidence>
<keyword evidence="4 6" id="KW-0175">Coiled coil</keyword>
<protein>
    <recommendedName>
        <fullName evidence="8">Pericentrin/AKAP-450 centrosomal targeting domain-containing protein</fullName>
    </recommendedName>
</protein>
<feature type="coiled-coil region" evidence="6">
    <location>
        <begin position="1113"/>
        <end position="1160"/>
    </location>
</feature>
<dbReference type="PANTHER" id="PTHR44981">
    <property type="entry name" value="PERICENTRIN-LIKE PROTEIN, ISOFORM F"/>
    <property type="match status" value="1"/>
</dbReference>
<dbReference type="GO" id="GO:0005737">
    <property type="term" value="C:cytoplasm"/>
    <property type="evidence" value="ECO:0007669"/>
    <property type="project" value="UniProtKB-ARBA"/>
</dbReference>
<keyword evidence="2" id="KW-0963">Cytoplasm</keyword>
<feature type="coiled-coil region" evidence="6">
    <location>
        <begin position="722"/>
        <end position="802"/>
    </location>
</feature>
<feature type="coiled-coil region" evidence="6">
    <location>
        <begin position="1510"/>
        <end position="1579"/>
    </location>
</feature>
<organism evidence="9 10">
    <name type="scientific">Leptobrachium leishanense</name>
    <name type="common">Leishan spiny toad</name>
    <dbReference type="NCBI Taxonomy" id="445787"/>
    <lineage>
        <taxon>Eukaryota</taxon>
        <taxon>Metazoa</taxon>
        <taxon>Chordata</taxon>
        <taxon>Craniata</taxon>
        <taxon>Vertebrata</taxon>
        <taxon>Euteleostomi</taxon>
        <taxon>Amphibia</taxon>
        <taxon>Batrachia</taxon>
        <taxon>Anura</taxon>
        <taxon>Pelobatoidea</taxon>
        <taxon>Megophryidae</taxon>
        <taxon>Leptobrachium</taxon>
    </lineage>
</organism>
<evidence type="ECO:0000256" key="1">
    <source>
        <dbReference type="ARBA" id="ARBA00004300"/>
    </source>
</evidence>
<reference evidence="9" key="1">
    <citation type="submission" date="2025-08" db="UniProtKB">
        <authorList>
            <consortium name="Ensembl"/>
        </authorList>
    </citation>
    <scope>IDENTIFICATION</scope>
</reference>
<dbReference type="GeneTree" id="ENSGT00730000110871"/>
<feature type="domain" description="Pericentrin/AKAP-450 centrosomal targeting" evidence="8">
    <location>
        <begin position="2338"/>
        <end position="2419"/>
    </location>
</feature>
<feature type="coiled-coil region" evidence="6">
    <location>
        <begin position="637"/>
        <end position="687"/>
    </location>
</feature>
<feature type="coiled-coil region" evidence="6">
    <location>
        <begin position="85"/>
        <end position="112"/>
    </location>
</feature>
<feature type="coiled-coil region" evidence="6">
    <location>
        <begin position="1328"/>
        <end position="1393"/>
    </location>
</feature>
<feature type="coiled-coil region" evidence="6">
    <location>
        <begin position="841"/>
        <end position="893"/>
    </location>
</feature>
<evidence type="ECO:0000256" key="2">
    <source>
        <dbReference type="ARBA" id="ARBA00022490"/>
    </source>
</evidence>
<feature type="coiled-coil region" evidence="6">
    <location>
        <begin position="476"/>
        <end position="503"/>
    </location>
</feature>
<evidence type="ECO:0000256" key="7">
    <source>
        <dbReference type="SAM" id="MobiDB-lite"/>
    </source>
</evidence>
<accession>A0A8C5Q5I9</accession>
<dbReference type="OrthoDB" id="2020852at2759"/>
<dbReference type="PANTHER" id="PTHR44981:SF3">
    <property type="entry name" value="PERICENTRIN"/>
    <property type="match status" value="1"/>
</dbReference>
<feature type="compositionally biased region" description="Polar residues" evidence="7">
    <location>
        <begin position="2453"/>
        <end position="2472"/>
    </location>
</feature>
<evidence type="ECO:0000256" key="5">
    <source>
        <dbReference type="ARBA" id="ARBA00023212"/>
    </source>
</evidence>
<evidence type="ECO:0000259" key="8">
    <source>
        <dbReference type="Pfam" id="PF10495"/>
    </source>
</evidence>
<feature type="region of interest" description="Disordered" evidence="7">
    <location>
        <begin position="2453"/>
        <end position="2479"/>
    </location>
</feature>
<sequence>MFATVYFQVSILNENFQRNMENSDQNCREQINFVKQVWYCIEKKKNRHTVIFTYSPTHKWFNIFFPVKEHLKELNLLSAHHKEKLLTVQSDLQVEKQKLDELNLQIQQEHVKCMRFPSLIYSILQSVRHLELEALRLSLTNMHAAHLELSQANLQKEKETALVQLREALNDKRAQELAILQGRHQFDLQQLQNHHSKEMDSVLTQHSEKVEQLQGDYSHETSQLKAEHAHEIKQLQEARSLEMVLLQDQQRWAISGLYQKILHCNILNPCCHISLLNINDFTQVVSHPQCVCQTSSDRASEEVLFFWSQLDSNRASRQELNELKEQLLARAAQVDEIKRLKQEFEDQKLQMKTEHEQVMEELRIYFEQKSRVTEESFREELEILHQRLQQMSDDEREEMTSISPSFVEQLVSESDQMDLLQQLTDQLEQHKEELSYLRLQSEEQDKRHLDDLQSTLMLQYKEDVLNMKMELSDQYISQIEAIKKKHSLELEQLRARLSEEHIRDIKLHLQIAQESSTQMEAKVEVGSQSLGDDRQCSLTVNQHVMKIETSSDEKKRNQARASLRENQNLCLSLHEHNEDLNIQSSEPQRWHETKLGSSASKHNIQHADDADSRVSELQSRYAEDLNTHITKLQGQHQEELRARESELLRQHQEALNARVLEQQSQHQEDLIALVSEYETQIQNLEMMNSAKLDNLETSYIAEIQKIRDEHALALADLDICLAERLKEKEKEMQDRLARAEQQWLEEHEQKLQQARELLRKELAAVYIENYQAMTRELEIAHMEDVNKKLNQLRCHLEAEKNHALDALREDVLQMETKDMLALQELQELHKAEVHQKIQEHSLEQQDEVNRLTEKLQKQEVRHSLKLQDKCDHQKKLQEEMELLKSQTELLIEQQLAQLKVSSLFLLEFIGNRARGFHLLRLKETSESQLEVLVQRRDRENQESDNLVAMLRSDTQSSQQELKKLQDSCHRLLKVFTEVLKNSLSIEDLICKNIGLCLDKTLLQKDELIPFFFILFFIDEKHRVSPDCETLTEYSVMSSDEGCELSEYLCDSVLGGLEVGLENEEKIIQISQRLRAAVERLLEMVNGSAFQIEQTREIQLRFQEEFSSRNQETAQVVNQNQDLLKRMIEETEAKNTLQVELHKAQGLIEGYMAEKAALEETLSKKESGERNLIMDEFMFELPRLLYFPPAELLKETERLAKEKLEFQCQAQKDQSNLLSQMKVLEMELEEQMSTNQELVKKTNDMPDLKQQIQSLEKQLKNQRHFMDEQAVEREHERDDFQQEIQKLEEQLKQAFKNQGDFRAYGVRIETLEAQMKEKADHCNALLKGKADLEQQITERNEDIDKMLLRIQELEQAALSNAEAAKQCCHLEAELQKMRTVEKELLQDKESLQQQKYNNVLQISALQSKLDESRHRIPNEGDPDGGLKEELLAEREALLRKEKEAESLAEQLEQFREELVNKTEEVLQLSMQLEIQRKHSKSFDAQDEISNLKPQMEKSRSYSTWQLPRALLHEKNQEIDHLNEQLLRLQLEKKIVVTQNSEMEELNSLIEHLRSDQERLRQDKEVEVEQLHEVIEKLQRELEQLGPNRHEVSDSQESLDQLGLGEVVNLQKIGRGVQQSHASCEKDREQGRTLSMELQQLELEHSCDAELETERPLDEKDALYSAEIGVLEENLHNLQESCKQQAQELSFLRKQLSSLREENELLRALVSERDVEVTTLSSKVQEIQDLMRERDTSLVEKDLLVQTLQEQRTADILEMENQLAQRSFLLEEQAAELQELQESNASLHERLEKFSVDYSDKENKYKEEIQDLREQLGKYDIRVQCLTEDLQKLEAMTSNQSVVIKFVVLELQSCWLIWISPFYDCGMVFMLNMVHEESCKILALSENPKVQMPCQECSEHAHQRELWHQEKLSLQEAIHSLSSALTQAMDKDQKEEQKRIVLEHLLASDRSSLLSEIQDLRSQLRMAHLQNQEKLQQLQESLTNAEERGSTKEHHMRRQVELLEYKLQQETSISEDLKASLNHERDIASEQHRLLLIEQASVSQLRTEQEEIQELSTSLDEQRTQNNKLSAALSQEQSCTNNLRRELQIEQSRFEALLSQEHSKLKQTENELEKVKQHSLSLSNTLTHEKSTVEQLKHEHARELFKRDQEKQQEHNLALDLQSQLKEERSRARELVVMVEKTQHQAVSAKRQMESEVQSSREEAQRERELSIKLRATLESVQCQKQQLDNSIVLHRERENQRRIQELQHMLADLEEQERALRSQKTHRLSDLYSPSRNVTNYSSSTAQSHKLENLWKQLFFICRTMLKWTQNKNRQSDDRKQAGAGFSKLQGKVQRIYRKFLRAESFRKALVYQKKYLLLLLGGFQACEKATLSLIARMGVYPTPADVQVPTSHKPGLTKFRSAVRVVIAISRLKFLVKKWNKIYKKSSNGEAGIQSSNFRTDVLQQLGSNLLNSPPTRDTPSCLHQSPVTKGSVSPKEINWTSNRSANSSILTQRRLQGPSPVPEHSLTEYIKHLEMVQQRLGGMFYPGSCNRKQKEKNSLRRSAGFTI</sequence>
<keyword evidence="5" id="KW-0206">Cytoskeleton</keyword>
<feature type="coiled-coil region" evidence="6">
    <location>
        <begin position="1426"/>
        <end position="1470"/>
    </location>
</feature>
<feature type="coiled-coil region" evidence="6">
    <location>
        <begin position="2043"/>
        <end position="2070"/>
    </location>
</feature>
<comment type="subcellular location">
    <subcellularLocation>
        <location evidence="1">Cytoplasm</location>
        <location evidence="1">Cytoskeleton</location>
        <location evidence="1">Microtubule organizing center</location>
        <location evidence="1">Centrosome</location>
    </subcellularLocation>
</comment>
<keyword evidence="3" id="KW-0597">Phosphoprotein</keyword>
<feature type="coiled-coil region" evidence="6">
    <location>
        <begin position="1955"/>
        <end position="1986"/>
    </location>
</feature>
<evidence type="ECO:0000256" key="6">
    <source>
        <dbReference type="SAM" id="Coils"/>
    </source>
</evidence>
<dbReference type="InterPro" id="IPR019528">
    <property type="entry name" value="PACT_domain"/>
</dbReference>
<dbReference type="Proteomes" id="UP000694569">
    <property type="component" value="Unplaced"/>
</dbReference>
<evidence type="ECO:0000256" key="3">
    <source>
        <dbReference type="ARBA" id="ARBA00022553"/>
    </source>
</evidence>
<feature type="coiled-coil region" evidence="6">
    <location>
        <begin position="2235"/>
        <end position="2262"/>
    </location>
</feature>
<feature type="coiled-coil region" evidence="6">
    <location>
        <begin position="310"/>
        <end position="447"/>
    </location>
</feature>
<evidence type="ECO:0000313" key="10">
    <source>
        <dbReference type="Proteomes" id="UP000694569"/>
    </source>
</evidence>
<dbReference type="GO" id="GO:0007165">
    <property type="term" value="P:signal transduction"/>
    <property type="evidence" value="ECO:0007669"/>
    <property type="project" value="InterPro"/>
</dbReference>
<name>A0A8C5Q5I9_9ANUR</name>
<feature type="coiled-coil region" evidence="6">
    <location>
        <begin position="2096"/>
        <end position="2123"/>
    </location>
</feature>
<feature type="coiled-coil region" evidence="6">
    <location>
        <begin position="1666"/>
        <end position="1707"/>
    </location>
</feature>
<feature type="region of interest" description="Disordered" evidence="7">
    <location>
        <begin position="580"/>
        <end position="611"/>
    </location>
</feature>
<reference evidence="9" key="2">
    <citation type="submission" date="2025-09" db="UniProtKB">
        <authorList>
            <consortium name="Ensembl"/>
        </authorList>
    </citation>
    <scope>IDENTIFICATION</scope>
</reference>
<feature type="coiled-coil region" evidence="6">
    <location>
        <begin position="1768"/>
        <end position="1834"/>
    </location>
</feature>
<feature type="coiled-coil region" evidence="6">
    <location>
        <begin position="1220"/>
        <end position="1296"/>
    </location>
</feature>
<evidence type="ECO:0000256" key="4">
    <source>
        <dbReference type="ARBA" id="ARBA00023054"/>
    </source>
</evidence>
<dbReference type="Pfam" id="PF10495">
    <property type="entry name" value="PACT_coil_coil"/>
    <property type="match status" value="1"/>
</dbReference>
<proteinExistence type="predicted"/>